<dbReference type="OrthoDB" id="9815856at2"/>
<dbReference type="InterPro" id="IPR036108">
    <property type="entry name" value="4pyrrol_syn_uPrphyn_synt_sf"/>
</dbReference>
<dbReference type="STRING" id="167539.Pro_0134"/>
<comment type="similarity">
    <text evidence="2 9">Belongs to the uroporphyrinogen-III synthase family.</text>
</comment>
<proteinExistence type="inferred from homology"/>
<accession>Q7VE79</accession>
<evidence type="ECO:0000256" key="6">
    <source>
        <dbReference type="ARBA" id="ARBA00037589"/>
    </source>
</evidence>
<evidence type="ECO:0000256" key="5">
    <source>
        <dbReference type="ARBA" id="ARBA00023244"/>
    </source>
</evidence>
<evidence type="ECO:0000313" key="11">
    <source>
        <dbReference type="EMBL" id="AAP99180.1"/>
    </source>
</evidence>
<dbReference type="Gene3D" id="3.40.50.10090">
    <property type="match status" value="2"/>
</dbReference>
<dbReference type="KEGG" id="pma:Pro_0134"/>
<dbReference type="UniPathway" id="UPA00251">
    <property type="reaction ID" value="UER00320"/>
</dbReference>
<dbReference type="eggNOG" id="COG1587">
    <property type="taxonomic scope" value="Bacteria"/>
</dbReference>
<evidence type="ECO:0000256" key="1">
    <source>
        <dbReference type="ARBA" id="ARBA00004772"/>
    </source>
</evidence>
<gene>
    <name evidence="11" type="primary">hemD</name>
    <name evidence="11" type="ordered locus">Pro_0134</name>
</gene>
<evidence type="ECO:0000256" key="4">
    <source>
        <dbReference type="ARBA" id="ARBA00023239"/>
    </source>
</evidence>
<evidence type="ECO:0000256" key="2">
    <source>
        <dbReference type="ARBA" id="ARBA00008133"/>
    </source>
</evidence>
<dbReference type="RefSeq" id="WP_011124289.1">
    <property type="nucleotide sequence ID" value="NC_005042.1"/>
</dbReference>
<comment type="catalytic activity">
    <reaction evidence="8 9">
        <text>hydroxymethylbilane = uroporphyrinogen III + H2O</text>
        <dbReference type="Rhea" id="RHEA:18965"/>
        <dbReference type="ChEBI" id="CHEBI:15377"/>
        <dbReference type="ChEBI" id="CHEBI:57308"/>
        <dbReference type="ChEBI" id="CHEBI:57845"/>
        <dbReference type="EC" id="4.2.1.75"/>
    </reaction>
</comment>
<dbReference type="CDD" id="cd06578">
    <property type="entry name" value="HemD"/>
    <property type="match status" value="1"/>
</dbReference>
<evidence type="ECO:0000256" key="9">
    <source>
        <dbReference type="RuleBase" id="RU366031"/>
    </source>
</evidence>
<dbReference type="SUPFAM" id="SSF69618">
    <property type="entry name" value="HemD-like"/>
    <property type="match status" value="1"/>
</dbReference>
<dbReference type="InterPro" id="IPR003754">
    <property type="entry name" value="4pyrrol_synth_uPrphyn_synth"/>
</dbReference>
<dbReference type="EC" id="4.2.1.75" evidence="3 9"/>
<dbReference type="EMBL" id="AE017126">
    <property type="protein sequence ID" value="AAP99180.1"/>
    <property type="molecule type" value="Genomic_DNA"/>
</dbReference>
<dbReference type="AlphaFoldDB" id="Q7VE79"/>
<keyword evidence="4 9" id="KW-0456">Lyase</keyword>
<evidence type="ECO:0000259" key="10">
    <source>
        <dbReference type="Pfam" id="PF02602"/>
    </source>
</evidence>
<sequence>MSIDPNLPLSGKTVVLTRSQDQQAEARILFEEQGAKVLDMPALVIGPPDDWTLLDKALLDLNNFDWIIFSSANGVKAVDERMKFAGSSLSNKPKNLNIAAMGRKTAEKLKLLNLIPDFVPPEFIADSFLKHFPLSRTSLRVLIPRVQTGGRTLLAETLSDAGASVMEVPAYESTCPKNIPIETVNAINNGKVDLIVFSSAKTAFHTSKLLQKFFGHKWKEILLEVKIISIGPQTSINCKKYFDRLDGEAIKHDLNGLVQACIQSIKV</sequence>
<evidence type="ECO:0000256" key="8">
    <source>
        <dbReference type="ARBA" id="ARBA00048617"/>
    </source>
</evidence>
<keyword evidence="5 9" id="KW-0627">Porphyrin biosynthesis</keyword>
<protein>
    <recommendedName>
        <fullName evidence="7 9">Uroporphyrinogen-III synthase</fullName>
        <ecNumber evidence="3 9">4.2.1.75</ecNumber>
    </recommendedName>
</protein>
<feature type="domain" description="Tetrapyrrole biosynthesis uroporphyrinogen III synthase" evidence="10">
    <location>
        <begin position="29"/>
        <end position="259"/>
    </location>
</feature>
<comment type="function">
    <text evidence="6 9">Catalyzes cyclization of the linear tetrapyrrole, hydroxymethylbilane, to the macrocyclic uroporphyrinogen III.</text>
</comment>
<name>Q7VE79_PROMA</name>
<dbReference type="HOGENOM" id="CLU_011276_9_5_3"/>
<dbReference type="GO" id="GO:0004852">
    <property type="term" value="F:uroporphyrinogen-III synthase activity"/>
    <property type="evidence" value="ECO:0007669"/>
    <property type="project" value="UniProtKB-UniRule"/>
</dbReference>
<dbReference type="GO" id="GO:0006780">
    <property type="term" value="P:uroporphyrinogen III biosynthetic process"/>
    <property type="evidence" value="ECO:0007669"/>
    <property type="project" value="UniProtKB-UniRule"/>
</dbReference>
<dbReference type="PANTHER" id="PTHR38042:SF1">
    <property type="entry name" value="UROPORPHYRINOGEN-III SYNTHASE, CHLOROPLASTIC"/>
    <property type="match status" value="1"/>
</dbReference>
<dbReference type="InterPro" id="IPR039793">
    <property type="entry name" value="UROS/Hem4"/>
</dbReference>
<evidence type="ECO:0000256" key="7">
    <source>
        <dbReference type="ARBA" id="ARBA00040167"/>
    </source>
</evidence>
<dbReference type="Proteomes" id="UP000001420">
    <property type="component" value="Chromosome"/>
</dbReference>
<organism evidence="11 12">
    <name type="scientific">Prochlorococcus marinus (strain SARG / CCMP1375 / SS120)</name>
    <dbReference type="NCBI Taxonomy" id="167539"/>
    <lineage>
        <taxon>Bacteria</taxon>
        <taxon>Bacillati</taxon>
        <taxon>Cyanobacteriota</taxon>
        <taxon>Cyanophyceae</taxon>
        <taxon>Synechococcales</taxon>
        <taxon>Prochlorococcaceae</taxon>
        <taxon>Prochlorococcus</taxon>
    </lineage>
</organism>
<comment type="pathway">
    <text evidence="1 9">Porphyrin-containing compound metabolism; protoporphyrin-IX biosynthesis; coproporphyrinogen-III from 5-aminolevulinate: step 3/4.</text>
</comment>
<dbReference type="PANTHER" id="PTHR38042">
    <property type="entry name" value="UROPORPHYRINOGEN-III SYNTHASE, CHLOROPLASTIC"/>
    <property type="match status" value="1"/>
</dbReference>
<dbReference type="GO" id="GO:0006782">
    <property type="term" value="P:protoporphyrinogen IX biosynthetic process"/>
    <property type="evidence" value="ECO:0007669"/>
    <property type="project" value="UniProtKB-UniRule"/>
</dbReference>
<dbReference type="PATRIC" id="fig|167539.5.peg.140"/>
<dbReference type="EnsemblBacteria" id="AAP99180">
    <property type="protein sequence ID" value="AAP99180"/>
    <property type="gene ID" value="Pro_0134"/>
</dbReference>
<keyword evidence="12" id="KW-1185">Reference proteome</keyword>
<dbReference type="Pfam" id="PF02602">
    <property type="entry name" value="HEM4"/>
    <property type="match status" value="1"/>
</dbReference>
<evidence type="ECO:0000313" key="12">
    <source>
        <dbReference type="Proteomes" id="UP000001420"/>
    </source>
</evidence>
<reference evidence="11 12" key="1">
    <citation type="journal article" date="2003" name="Proc. Natl. Acad. Sci. U.S.A.">
        <title>Genome sequence of the cyanobacterium Prochlorococcus marinus SS120, a nearly minimal oxyphototrophic genome.</title>
        <authorList>
            <person name="Dufresne A."/>
            <person name="Salanoubat M."/>
            <person name="Partensky F."/>
            <person name="Artiguenave F."/>
            <person name="Axmann I.M."/>
            <person name="Barbe V."/>
            <person name="Duprat S."/>
            <person name="Galperin M.Y."/>
            <person name="Koonin E.V."/>
            <person name="Le Gall F."/>
            <person name="Makarova K.S."/>
            <person name="Ostrowski M."/>
            <person name="Oztas S."/>
            <person name="Robert C."/>
            <person name="Rogozin I.B."/>
            <person name="Scanlan D.J."/>
            <person name="Tandeau de Marsac N."/>
            <person name="Weissenbach J."/>
            <person name="Wincker P."/>
            <person name="Wolf Y.I."/>
            <person name="Hess W.R."/>
        </authorList>
    </citation>
    <scope>NUCLEOTIDE SEQUENCE [LARGE SCALE GENOMIC DNA]</scope>
    <source>
        <strain evidence="12">SARG / CCMP1375 / SS120</strain>
    </source>
</reference>
<evidence type="ECO:0000256" key="3">
    <source>
        <dbReference type="ARBA" id="ARBA00013109"/>
    </source>
</evidence>